<keyword evidence="6" id="KW-0963">Cytoplasm</keyword>
<keyword evidence="8" id="KW-0653">Protein transport</keyword>
<dbReference type="CDD" id="cd16121">
    <property type="entry name" value="FERM_F1_SNX17"/>
    <property type="match status" value="1"/>
</dbReference>
<dbReference type="InterPro" id="IPR040842">
    <property type="entry name" value="SNX17/31_FERM"/>
</dbReference>
<dbReference type="InterPro" id="IPR028666">
    <property type="entry name" value="SNX17_FERM_N"/>
</dbReference>
<evidence type="ECO:0000313" key="17">
    <source>
        <dbReference type="Proteomes" id="UP001208570"/>
    </source>
</evidence>
<feature type="region of interest" description="Disordered" evidence="13">
    <location>
        <begin position="378"/>
        <end position="406"/>
    </location>
</feature>
<dbReference type="FunFam" id="3.30.1520.10:FF:000008">
    <property type="entry name" value="Sorting nexin-17 isoform1"/>
    <property type="match status" value="1"/>
</dbReference>
<gene>
    <name evidence="16" type="ORF">LSH36_32g21001</name>
</gene>
<dbReference type="InterPro" id="IPR001683">
    <property type="entry name" value="PX_dom"/>
</dbReference>
<evidence type="ECO:0000256" key="13">
    <source>
        <dbReference type="SAM" id="MobiDB-lite"/>
    </source>
</evidence>
<evidence type="ECO:0000256" key="10">
    <source>
        <dbReference type="ARBA" id="ARBA00023136"/>
    </source>
</evidence>
<accession>A0AAD9K8P1</accession>
<dbReference type="SUPFAM" id="SSF64268">
    <property type="entry name" value="PX domain"/>
    <property type="match status" value="1"/>
</dbReference>
<dbReference type="Pfam" id="PF00787">
    <property type="entry name" value="PX"/>
    <property type="match status" value="1"/>
</dbReference>
<evidence type="ECO:0000259" key="15">
    <source>
        <dbReference type="PROSITE" id="PS50200"/>
    </source>
</evidence>
<dbReference type="Gene3D" id="3.30.1520.10">
    <property type="entry name" value="Phox-like domain"/>
    <property type="match status" value="1"/>
</dbReference>
<comment type="subcellular location">
    <subcellularLocation>
        <location evidence="1">Cytoplasmic vesicle membrane</location>
        <topology evidence="1">Peripheral membrane protein</topology>
        <orientation evidence="1">Cytoplasmic side</orientation>
    </subcellularLocation>
    <subcellularLocation>
        <location evidence="2">Early endosome</location>
    </subcellularLocation>
</comment>
<keyword evidence="11" id="KW-0968">Cytoplasmic vesicle</keyword>
<dbReference type="FunFam" id="1.20.80.60:FF:000001">
    <property type="entry name" value="Sorting nexin-17 isoform1"/>
    <property type="match status" value="1"/>
</dbReference>
<evidence type="ECO:0000256" key="5">
    <source>
        <dbReference type="ARBA" id="ARBA00022448"/>
    </source>
</evidence>
<evidence type="ECO:0000256" key="9">
    <source>
        <dbReference type="ARBA" id="ARBA00023121"/>
    </source>
</evidence>
<dbReference type="Gene3D" id="2.30.29.30">
    <property type="entry name" value="Pleckstrin-homology domain (PH domain)/Phosphotyrosine-binding domain (PTB)"/>
    <property type="match status" value="1"/>
</dbReference>
<evidence type="ECO:0000256" key="3">
    <source>
        <dbReference type="ARBA" id="ARBA00010883"/>
    </source>
</evidence>
<sequence length="430" mass="49406">MHFSIPDTSECTEKGATFTVFNLHINGAYHCSVRYRLFHSFHEQLKKEFGIQVLPTFPPKKLLSLSPVQLDERRAALERYIQVLSQNPQIASSETFNNFLLQAQQESQKEEPESVTLNVYMINGQKVSVNIISTDQTNDVLECVASEINLPDDLVYYFGLYLVHIEEDDELSIVRKLQEFESPYISLKAANQRAHHKIILRKSYWDPGHDDELMADSVTINLLYLQACCDVEKRWILATKEEHKQLDSLKHKGSKKEFPPCIVDYPHPGCRAIIAAGNKELNFRIEVERDVIKEVSFRVTRMRCWKITTPLPDSSVETESSQDRDEPQLELAFEYLIARDTMQWITIYSDQVIVISMCLQGMVDELVMKKEGRKFKKLSNGSVQSQKKTALPRSTSTDNELPIRLLGGRPHNNKIMSENYAFEGIGDDDL</sequence>
<dbReference type="PANTHER" id="PTHR12431">
    <property type="entry name" value="SORTING NEXIN 17 AND 27"/>
    <property type="match status" value="1"/>
</dbReference>
<dbReference type="InterPro" id="IPR048763">
    <property type="entry name" value="SNX17-31_FERM_F1"/>
</dbReference>
<dbReference type="GO" id="GO:0030659">
    <property type="term" value="C:cytoplasmic vesicle membrane"/>
    <property type="evidence" value="ECO:0007669"/>
    <property type="project" value="UniProtKB-SubCell"/>
</dbReference>
<evidence type="ECO:0000259" key="14">
    <source>
        <dbReference type="PROSITE" id="PS50195"/>
    </source>
</evidence>
<dbReference type="CDD" id="cd13337">
    <property type="entry name" value="FERM-like_C_SNX17"/>
    <property type="match status" value="1"/>
</dbReference>
<dbReference type="GO" id="GO:0006886">
    <property type="term" value="P:intracellular protein transport"/>
    <property type="evidence" value="ECO:0007669"/>
    <property type="project" value="TreeGrafter"/>
</dbReference>
<dbReference type="InterPro" id="IPR011993">
    <property type="entry name" value="PH-like_dom_sf"/>
</dbReference>
<feature type="domain" description="PX" evidence="14">
    <location>
        <begin position="1"/>
        <end position="107"/>
    </location>
</feature>
<evidence type="ECO:0000256" key="2">
    <source>
        <dbReference type="ARBA" id="ARBA00004412"/>
    </source>
</evidence>
<dbReference type="Proteomes" id="UP001208570">
    <property type="component" value="Unassembled WGS sequence"/>
</dbReference>
<dbReference type="Pfam" id="PF18116">
    <property type="entry name" value="SNX17_FERM_C"/>
    <property type="match status" value="1"/>
</dbReference>
<dbReference type="FunFam" id="3.10.20.90:FF:000094">
    <property type="entry name" value="Sorting nexin-17 isoform1"/>
    <property type="match status" value="1"/>
</dbReference>
<dbReference type="GO" id="GO:0032456">
    <property type="term" value="P:endocytic recycling"/>
    <property type="evidence" value="ECO:0007669"/>
    <property type="project" value="TreeGrafter"/>
</dbReference>
<evidence type="ECO:0000256" key="11">
    <source>
        <dbReference type="ARBA" id="ARBA00023329"/>
    </source>
</evidence>
<dbReference type="GO" id="GO:0035091">
    <property type="term" value="F:phosphatidylinositol binding"/>
    <property type="evidence" value="ECO:0007669"/>
    <property type="project" value="InterPro"/>
</dbReference>
<dbReference type="Gene3D" id="3.10.20.90">
    <property type="entry name" value="Phosphatidylinositol 3-kinase Catalytic Subunit, Chain A, domain 1"/>
    <property type="match status" value="1"/>
</dbReference>
<evidence type="ECO:0000313" key="16">
    <source>
        <dbReference type="EMBL" id="KAK2167118.1"/>
    </source>
</evidence>
<name>A0AAD9K8P1_9ANNE</name>
<evidence type="ECO:0000256" key="1">
    <source>
        <dbReference type="ARBA" id="ARBA00004180"/>
    </source>
</evidence>
<dbReference type="PROSITE" id="PS50195">
    <property type="entry name" value="PX"/>
    <property type="match status" value="1"/>
</dbReference>
<dbReference type="PANTHER" id="PTHR12431:SF14">
    <property type="entry name" value="LD15323P"/>
    <property type="match status" value="1"/>
</dbReference>
<dbReference type="InterPro" id="IPR036871">
    <property type="entry name" value="PX_dom_sf"/>
</dbReference>
<feature type="compositionally biased region" description="Polar residues" evidence="13">
    <location>
        <begin position="379"/>
        <end position="399"/>
    </location>
</feature>
<comment type="similarity">
    <text evidence="3">Belongs to the sorting nexin family.</text>
</comment>
<keyword evidence="17" id="KW-1185">Reference proteome</keyword>
<dbReference type="Pfam" id="PF21273">
    <property type="entry name" value="SNX17-27-31_F1_FERM"/>
    <property type="match status" value="1"/>
</dbReference>
<dbReference type="GO" id="GO:0007165">
    <property type="term" value="P:signal transduction"/>
    <property type="evidence" value="ECO:0007669"/>
    <property type="project" value="InterPro"/>
</dbReference>
<reference evidence="16" key="1">
    <citation type="journal article" date="2023" name="Mol. Biol. Evol.">
        <title>Third-Generation Sequencing Reveals the Adaptive Role of the Epigenome in Three Deep-Sea Polychaetes.</title>
        <authorList>
            <person name="Perez M."/>
            <person name="Aroh O."/>
            <person name="Sun Y."/>
            <person name="Lan Y."/>
            <person name="Juniper S.K."/>
            <person name="Young C.R."/>
            <person name="Angers B."/>
            <person name="Qian P.Y."/>
        </authorList>
    </citation>
    <scope>NUCLEOTIDE SEQUENCE</scope>
    <source>
        <strain evidence="16">P08H-3</strain>
    </source>
</reference>
<proteinExistence type="inferred from homology"/>
<comment type="function">
    <text evidence="12">Critical regulator of endosomal recycling of numerous surface proteins, including integrins, signaling receptor and channels. Binds to NPxY sequences in the cytoplasmic tails of target cargos. Associates with retriever and CCC complexes to prevent lysosomal degradation and promote cell surface recycling of numerous cargos such as integrins ITGB1, ITGB5 and their associated alpha subunits. Also required for maintenance of normal cell surface levels of APP and LRP1. Interacts with membranes containing phosphatidylinositol 3-phosphate (PtdIns(3P)).</text>
</comment>
<keyword evidence="5" id="KW-0813">Transport</keyword>
<evidence type="ECO:0000256" key="8">
    <source>
        <dbReference type="ARBA" id="ARBA00022927"/>
    </source>
</evidence>
<protein>
    <recommendedName>
        <fullName evidence="4">Sorting nexin-17</fullName>
    </recommendedName>
</protein>
<evidence type="ECO:0000256" key="6">
    <source>
        <dbReference type="ARBA" id="ARBA00022490"/>
    </source>
</evidence>
<dbReference type="Gene3D" id="1.20.80.60">
    <property type="match status" value="1"/>
</dbReference>
<dbReference type="FunFam" id="2.30.29.30:FF:000145">
    <property type="entry name" value="Sorting nexin-17 isoform1"/>
    <property type="match status" value="1"/>
</dbReference>
<comment type="caution">
    <text evidence="16">The sequence shown here is derived from an EMBL/GenBank/DDBJ whole genome shotgun (WGS) entry which is preliminary data.</text>
</comment>
<evidence type="ECO:0000256" key="7">
    <source>
        <dbReference type="ARBA" id="ARBA00022753"/>
    </source>
</evidence>
<dbReference type="EMBL" id="JAODUP010000032">
    <property type="protein sequence ID" value="KAK2167118.1"/>
    <property type="molecule type" value="Genomic_DNA"/>
</dbReference>
<feature type="domain" description="Ras-associating" evidence="15">
    <location>
        <begin position="113"/>
        <end position="205"/>
    </location>
</feature>
<dbReference type="InterPro" id="IPR000159">
    <property type="entry name" value="RA_dom"/>
</dbReference>
<dbReference type="AlphaFoldDB" id="A0AAD9K8P1"/>
<keyword evidence="10" id="KW-0472">Membrane</keyword>
<dbReference type="PROSITE" id="PS50200">
    <property type="entry name" value="RA"/>
    <property type="match status" value="1"/>
</dbReference>
<evidence type="ECO:0000256" key="4">
    <source>
        <dbReference type="ARBA" id="ARBA00015282"/>
    </source>
</evidence>
<dbReference type="GO" id="GO:0005769">
    <property type="term" value="C:early endosome"/>
    <property type="evidence" value="ECO:0007669"/>
    <property type="project" value="UniProtKB-SubCell"/>
</dbReference>
<keyword evidence="7" id="KW-0967">Endosome</keyword>
<dbReference type="InterPro" id="IPR037836">
    <property type="entry name" value="SNX17_FERM-like_dom"/>
</dbReference>
<organism evidence="16 17">
    <name type="scientific">Paralvinella palmiformis</name>
    <dbReference type="NCBI Taxonomy" id="53620"/>
    <lineage>
        <taxon>Eukaryota</taxon>
        <taxon>Metazoa</taxon>
        <taxon>Spiralia</taxon>
        <taxon>Lophotrochozoa</taxon>
        <taxon>Annelida</taxon>
        <taxon>Polychaeta</taxon>
        <taxon>Sedentaria</taxon>
        <taxon>Canalipalpata</taxon>
        <taxon>Terebellida</taxon>
        <taxon>Terebelliformia</taxon>
        <taxon>Alvinellidae</taxon>
        <taxon>Paralvinella</taxon>
    </lineage>
</organism>
<dbReference type="SMART" id="SM00312">
    <property type="entry name" value="PX"/>
    <property type="match status" value="1"/>
</dbReference>
<evidence type="ECO:0000256" key="12">
    <source>
        <dbReference type="ARBA" id="ARBA00045612"/>
    </source>
</evidence>
<keyword evidence="9" id="KW-0446">Lipid-binding</keyword>
<dbReference type="CDD" id="cd06885">
    <property type="entry name" value="PX_SNX17_31"/>
    <property type="match status" value="1"/>
</dbReference>